<organism evidence="2 3">
    <name type="scientific">Rugamonas rubra</name>
    <dbReference type="NCBI Taxonomy" id="758825"/>
    <lineage>
        <taxon>Bacteria</taxon>
        <taxon>Pseudomonadati</taxon>
        <taxon>Pseudomonadota</taxon>
        <taxon>Betaproteobacteria</taxon>
        <taxon>Burkholderiales</taxon>
        <taxon>Oxalobacteraceae</taxon>
        <taxon>Telluria group</taxon>
        <taxon>Rugamonas</taxon>
    </lineage>
</organism>
<keyword evidence="1" id="KW-1133">Transmembrane helix</keyword>
<keyword evidence="1" id="KW-0472">Membrane</keyword>
<reference evidence="2 3" key="1">
    <citation type="submission" date="2016-10" db="EMBL/GenBank/DDBJ databases">
        <authorList>
            <person name="de Groot N.N."/>
        </authorList>
    </citation>
    <scope>NUCLEOTIDE SEQUENCE [LARGE SCALE GENOMIC DNA]</scope>
    <source>
        <strain evidence="2 3">ATCC 43154</strain>
    </source>
</reference>
<dbReference type="STRING" id="758825.SAMN02982985_02862"/>
<protein>
    <submittedName>
        <fullName evidence="2">Uncharacterized protein</fullName>
    </submittedName>
</protein>
<proteinExistence type="predicted"/>
<feature type="transmembrane region" description="Helical" evidence="1">
    <location>
        <begin position="50"/>
        <end position="68"/>
    </location>
</feature>
<gene>
    <name evidence="2" type="ORF">SAMN02982985_02862</name>
</gene>
<evidence type="ECO:0000313" key="2">
    <source>
        <dbReference type="EMBL" id="SFM13284.1"/>
    </source>
</evidence>
<evidence type="ECO:0000256" key="1">
    <source>
        <dbReference type="SAM" id="Phobius"/>
    </source>
</evidence>
<keyword evidence="1" id="KW-0812">Transmembrane</keyword>
<name>A0A1I4NCN1_9BURK</name>
<dbReference type="Proteomes" id="UP000199470">
    <property type="component" value="Unassembled WGS sequence"/>
</dbReference>
<accession>A0A1I4NCN1</accession>
<dbReference type="RefSeq" id="WP_093388371.1">
    <property type="nucleotide sequence ID" value="NZ_FOTW01000013.1"/>
</dbReference>
<sequence>MNPIKIIGALLIAAGTLGLVYGGFSYTKDTTALKLGPLELSVQEKETVNIPLWAGIAAIVGGVVLLGVGGKNR</sequence>
<dbReference type="AlphaFoldDB" id="A0A1I4NCN1"/>
<dbReference type="EMBL" id="FOTW01000013">
    <property type="protein sequence ID" value="SFM13284.1"/>
    <property type="molecule type" value="Genomic_DNA"/>
</dbReference>
<keyword evidence="3" id="KW-1185">Reference proteome</keyword>
<evidence type="ECO:0000313" key="3">
    <source>
        <dbReference type="Proteomes" id="UP000199470"/>
    </source>
</evidence>
<dbReference type="OrthoDB" id="5773092at2"/>